<dbReference type="AlphaFoldDB" id="A0A849BKA3"/>
<dbReference type="Proteomes" id="UP000555552">
    <property type="component" value="Unassembled WGS sequence"/>
</dbReference>
<proteinExistence type="predicted"/>
<evidence type="ECO:0000313" key="1">
    <source>
        <dbReference type="EMBL" id="NNH23630.1"/>
    </source>
</evidence>
<organism evidence="1 2">
    <name type="scientific">Pseudokineococcus marinus</name>
    <dbReference type="NCBI Taxonomy" id="351215"/>
    <lineage>
        <taxon>Bacteria</taxon>
        <taxon>Bacillati</taxon>
        <taxon>Actinomycetota</taxon>
        <taxon>Actinomycetes</taxon>
        <taxon>Kineosporiales</taxon>
        <taxon>Kineosporiaceae</taxon>
        <taxon>Pseudokineococcus</taxon>
    </lineage>
</organism>
<gene>
    <name evidence="1" type="ORF">HLB09_11130</name>
</gene>
<comment type="caution">
    <text evidence="1">The sequence shown here is derived from an EMBL/GenBank/DDBJ whole genome shotgun (WGS) entry which is preliminary data.</text>
</comment>
<accession>A0A849BKA3</accession>
<evidence type="ECO:0000313" key="2">
    <source>
        <dbReference type="Proteomes" id="UP000555552"/>
    </source>
</evidence>
<protein>
    <submittedName>
        <fullName evidence="1">Uncharacterized protein</fullName>
    </submittedName>
</protein>
<dbReference type="EMBL" id="JABEMA010000171">
    <property type="protein sequence ID" value="NNH23630.1"/>
    <property type="molecule type" value="Genomic_DNA"/>
</dbReference>
<dbReference type="RefSeq" id="WP_171203436.1">
    <property type="nucleotide sequence ID" value="NZ_JABEMA010000171.1"/>
</dbReference>
<feature type="non-terminal residue" evidence="1">
    <location>
        <position position="61"/>
    </location>
</feature>
<sequence length="61" mass="6739">MSRATAATTCSCAEEYARRWPDVHPGALAGVHDPLCRVRLAHLEDQRRQNGGVPPRRRSGT</sequence>
<name>A0A849BKA3_9ACTN</name>
<reference evidence="1 2" key="1">
    <citation type="submission" date="2020-05" db="EMBL/GenBank/DDBJ databases">
        <title>MicrobeNet Type strains.</title>
        <authorList>
            <person name="Nicholson A.C."/>
        </authorList>
    </citation>
    <scope>NUCLEOTIDE SEQUENCE [LARGE SCALE GENOMIC DNA]</scope>
    <source>
        <strain evidence="1 2">JCM 14547</strain>
    </source>
</reference>
<keyword evidence="2" id="KW-1185">Reference proteome</keyword>